<evidence type="ECO:0000313" key="2">
    <source>
        <dbReference type="Proteomes" id="UP000743370"/>
    </source>
</evidence>
<sequence length="127" mass="14018">MYHSVSNVFEKEEARQLANEAGEIVVLEVFGKKGFGEFMGVPFTIAEKKHLHIQTLKWTTEENLKREVEIVTPNAIATPMTTTLAILMTTAIIDEMGIIGMTPNLGTEIGIGLMKEKEARTEILGQG</sequence>
<dbReference type="EMBL" id="JABFOF010000010">
    <property type="protein sequence ID" value="KAG2376531.1"/>
    <property type="molecule type" value="Genomic_DNA"/>
</dbReference>
<gene>
    <name evidence="1" type="ORF">HKW66_Vig0241610</name>
</gene>
<reference evidence="1 2" key="1">
    <citation type="submission" date="2020-05" db="EMBL/GenBank/DDBJ databases">
        <title>Vigna angularis (adzuki bean) Var. LongXiaoDou No. 4 denovo assembly.</title>
        <authorList>
            <person name="Xiang H."/>
        </authorList>
    </citation>
    <scope>NUCLEOTIDE SEQUENCE [LARGE SCALE GENOMIC DNA]</scope>
    <source>
        <tissue evidence="1">Leaf</tissue>
    </source>
</reference>
<name>A0A8T0JKS9_PHAAN</name>
<protein>
    <submittedName>
        <fullName evidence="1">Uncharacterized protein</fullName>
    </submittedName>
</protein>
<proteinExistence type="predicted"/>
<evidence type="ECO:0000313" key="1">
    <source>
        <dbReference type="EMBL" id="KAG2376531.1"/>
    </source>
</evidence>
<dbReference type="AlphaFoldDB" id="A0A8T0JKS9"/>
<dbReference type="Proteomes" id="UP000743370">
    <property type="component" value="Unassembled WGS sequence"/>
</dbReference>
<accession>A0A8T0JKS9</accession>
<organism evidence="1 2">
    <name type="scientific">Phaseolus angularis</name>
    <name type="common">Azuki bean</name>
    <name type="synonym">Vigna angularis</name>
    <dbReference type="NCBI Taxonomy" id="3914"/>
    <lineage>
        <taxon>Eukaryota</taxon>
        <taxon>Viridiplantae</taxon>
        <taxon>Streptophyta</taxon>
        <taxon>Embryophyta</taxon>
        <taxon>Tracheophyta</taxon>
        <taxon>Spermatophyta</taxon>
        <taxon>Magnoliopsida</taxon>
        <taxon>eudicotyledons</taxon>
        <taxon>Gunneridae</taxon>
        <taxon>Pentapetalae</taxon>
        <taxon>rosids</taxon>
        <taxon>fabids</taxon>
        <taxon>Fabales</taxon>
        <taxon>Fabaceae</taxon>
        <taxon>Papilionoideae</taxon>
        <taxon>50 kb inversion clade</taxon>
        <taxon>NPAAA clade</taxon>
        <taxon>indigoferoid/millettioid clade</taxon>
        <taxon>Phaseoleae</taxon>
        <taxon>Vigna</taxon>
    </lineage>
</organism>
<comment type="caution">
    <text evidence="1">The sequence shown here is derived from an EMBL/GenBank/DDBJ whole genome shotgun (WGS) entry which is preliminary data.</text>
</comment>